<dbReference type="InterPro" id="IPR006016">
    <property type="entry name" value="UspA"/>
</dbReference>
<gene>
    <name evidence="3" type="ORF">LRAMOSA10643</name>
</gene>
<dbReference type="OrthoDB" id="843225at2759"/>
<protein>
    <recommendedName>
        <fullName evidence="2">UspA domain-containing protein</fullName>
    </recommendedName>
</protein>
<evidence type="ECO:0000313" key="3">
    <source>
        <dbReference type="EMBL" id="CDS09283.1"/>
    </source>
</evidence>
<proteinExistence type="predicted"/>
<accession>A0A077WQ91</accession>
<dbReference type="PANTHER" id="PTHR31964">
    <property type="entry name" value="ADENINE NUCLEOTIDE ALPHA HYDROLASES-LIKE SUPERFAMILY PROTEIN"/>
    <property type="match status" value="1"/>
</dbReference>
<dbReference type="AlphaFoldDB" id="A0A077WQ91"/>
<dbReference type="InterPro" id="IPR014729">
    <property type="entry name" value="Rossmann-like_a/b/a_fold"/>
</dbReference>
<evidence type="ECO:0000256" key="1">
    <source>
        <dbReference type="SAM" id="MobiDB-lite"/>
    </source>
</evidence>
<feature type="domain" description="UspA" evidence="2">
    <location>
        <begin position="43"/>
        <end position="162"/>
    </location>
</feature>
<dbReference type="SUPFAM" id="SSF52402">
    <property type="entry name" value="Adenine nucleotide alpha hydrolases-like"/>
    <property type="match status" value="1"/>
</dbReference>
<dbReference type="PRINTS" id="PR01438">
    <property type="entry name" value="UNVRSLSTRESS"/>
</dbReference>
<organism evidence="3">
    <name type="scientific">Lichtheimia ramosa</name>
    <dbReference type="NCBI Taxonomy" id="688394"/>
    <lineage>
        <taxon>Eukaryota</taxon>
        <taxon>Fungi</taxon>
        <taxon>Fungi incertae sedis</taxon>
        <taxon>Mucoromycota</taxon>
        <taxon>Mucoromycotina</taxon>
        <taxon>Mucoromycetes</taxon>
        <taxon>Mucorales</taxon>
        <taxon>Lichtheimiaceae</taxon>
        <taxon>Lichtheimia</taxon>
    </lineage>
</organism>
<reference evidence="3" key="1">
    <citation type="journal article" date="2014" name="Genome Announc.">
        <title>De novo whole-genome sequence and genome annotation of Lichtheimia ramosa.</title>
        <authorList>
            <person name="Linde J."/>
            <person name="Schwartze V."/>
            <person name="Binder U."/>
            <person name="Lass-Florl C."/>
            <person name="Voigt K."/>
            <person name="Horn F."/>
        </authorList>
    </citation>
    <scope>NUCLEOTIDE SEQUENCE</scope>
    <source>
        <strain evidence="3">JMRC FSU:6197</strain>
    </source>
</reference>
<feature type="compositionally biased region" description="Basic and acidic residues" evidence="1">
    <location>
        <begin position="1"/>
        <end position="13"/>
    </location>
</feature>
<feature type="region of interest" description="Disordered" evidence="1">
    <location>
        <begin position="1"/>
        <end position="28"/>
    </location>
</feature>
<sequence length="174" mass="19466">MSAMQDLRRDSVIEQKAAPEAQQQQQPNKRIIACAVDPTSAGYVINWILMNLIVLMHVRPFDMPVAPYVDTTAYINEMQEDRDESHRFLKACATQFWHNGIDCKAVSMMGDPKEELMRKVKDVKADVLIMGARGLGALKRAFLGSVSDHCVHHASCAVVIVKHPDTPKSPKPKK</sequence>
<dbReference type="InterPro" id="IPR006015">
    <property type="entry name" value="Universal_stress_UspA"/>
</dbReference>
<name>A0A077WQ91_9FUNG</name>
<dbReference type="EMBL" id="LK023330">
    <property type="protein sequence ID" value="CDS09283.1"/>
    <property type="molecule type" value="Genomic_DNA"/>
</dbReference>
<dbReference type="PANTHER" id="PTHR31964:SF140">
    <property type="entry name" value="UNIVERSAL STRESS PROTEIN FAMILY PROTEIN"/>
    <property type="match status" value="1"/>
</dbReference>
<dbReference type="CDD" id="cd23659">
    <property type="entry name" value="USP_At3g01520-like"/>
    <property type="match status" value="1"/>
</dbReference>
<dbReference type="Gene3D" id="3.40.50.620">
    <property type="entry name" value="HUPs"/>
    <property type="match status" value="1"/>
</dbReference>
<evidence type="ECO:0000259" key="2">
    <source>
        <dbReference type="Pfam" id="PF00582"/>
    </source>
</evidence>
<feature type="compositionally biased region" description="Low complexity" evidence="1">
    <location>
        <begin position="14"/>
        <end position="27"/>
    </location>
</feature>
<dbReference type="Pfam" id="PF00582">
    <property type="entry name" value="Usp"/>
    <property type="match status" value="1"/>
</dbReference>